<dbReference type="EMBL" id="KB301925">
    <property type="protein sequence ID" value="ELU04954.1"/>
    <property type="molecule type" value="Genomic_DNA"/>
</dbReference>
<protein>
    <recommendedName>
        <fullName evidence="4">HAT C-terminal dimerisation domain-containing protein</fullName>
    </recommendedName>
</protein>
<dbReference type="Proteomes" id="UP000014760">
    <property type="component" value="Unassembled WGS sequence"/>
</dbReference>
<keyword evidence="3" id="KW-1185">Reference proteome</keyword>
<dbReference type="OrthoDB" id="10062780at2759"/>
<evidence type="ECO:0008006" key="4">
    <source>
        <dbReference type="Google" id="ProtNLM"/>
    </source>
</evidence>
<sequence>MLSGNHEKMPNSKSAETCEHSVAQLAQGPGTGIKPMGWSEELLFAEGEDGHRHKAKGGAREQRLVEAFDQPATKLIVYFLHAVLPNFDQFNLLLQTEAPMVHRLYPAMILLYKTILSCVVQPSVIQGTENILTIDLDCTDVLKTDPDLHIGFAATQHIMKEDLQGTTAVSSFKAEVRDFYLGVLQYMKKKFPFKNLVFKNAPVIDPAKRASVTSSMLITLMNQFSSSEIDREKVFGEFCLYQGSSDEELDFSDGDSFRIDEFWAKLAAKKHVGTGQQLFANLAAFAKIVLLVPHSMHSVRGFLAW</sequence>
<evidence type="ECO:0000313" key="3">
    <source>
        <dbReference type="Proteomes" id="UP000014760"/>
    </source>
</evidence>
<dbReference type="HOGENOM" id="CLU_912889_0_0_1"/>
<proteinExistence type="predicted"/>
<dbReference type="EnsemblMetazoa" id="CapteT184958">
    <property type="protein sequence ID" value="CapteP184958"/>
    <property type="gene ID" value="CapteG184958"/>
</dbReference>
<evidence type="ECO:0000313" key="2">
    <source>
        <dbReference type="EnsemblMetazoa" id="CapteP184958"/>
    </source>
</evidence>
<reference evidence="3" key="1">
    <citation type="submission" date="2012-12" db="EMBL/GenBank/DDBJ databases">
        <authorList>
            <person name="Hellsten U."/>
            <person name="Grimwood J."/>
            <person name="Chapman J.A."/>
            <person name="Shapiro H."/>
            <person name="Aerts A."/>
            <person name="Otillar R.P."/>
            <person name="Terry A.Y."/>
            <person name="Boore J.L."/>
            <person name="Simakov O."/>
            <person name="Marletaz F."/>
            <person name="Cho S.-J."/>
            <person name="Edsinger-Gonzales E."/>
            <person name="Havlak P."/>
            <person name="Kuo D.-H."/>
            <person name="Larsson T."/>
            <person name="Lv J."/>
            <person name="Arendt D."/>
            <person name="Savage R."/>
            <person name="Osoegawa K."/>
            <person name="de Jong P."/>
            <person name="Lindberg D.R."/>
            <person name="Seaver E.C."/>
            <person name="Weisblat D.A."/>
            <person name="Putnam N.H."/>
            <person name="Grigoriev I.V."/>
            <person name="Rokhsar D.S."/>
        </authorList>
    </citation>
    <scope>NUCLEOTIDE SEQUENCE</scope>
    <source>
        <strain evidence="3">I ESC-2004</strain>
    </source>
</reference>
<name>R7UEJ4_CAPTE</name>
<dbReference type="OMA" id="NEINESW"/>
<reference evidence="1 3" key="2">
    <citation type="journal article" date="2013" name="Nature">
        <title>Insights into bilaterian evolution from three spiralian genomes.</title>
        <authorList>
            <person name="Simakov O."/>
            <person name="Marletaz F."/>
            <person name="Cho S.J."/>
            <person name="Edsinger-Gonzales E."/>
            <person name="Havlak P."/>
            <person name="Hellsten U."/>
            <person name="Kuo D.H."/>
            <person name="Larsson T."/>
            <person name="Lv J."/>
            <person name="Arendt D."/>
            <person name="Savage R."/>
            <person name="Osoegawa K."/>
            <person name="de Jong P."/>
            <person name="Grimwood J."/>
            <person name="Chapman J.A."/>
            <person name="Shapiro H."/>
            <person name="Aerts A."/>
            <person name="Otillar R.P."/>
            <person name="Terry A.Y."/>
            <person name="Boore J.L."/>
            <person name="Grigoriev I.V."/>
            <person name="Lindberg D.R."/>
            <person name="Seaver E.C."/>
            <person name="Weisblat D.A."/>
            <person name="Putnam N.H."/>
            <person name="Rokhsar D.S."/>
        </authorList>
    </citation>
    <scope>NUCLEOTIDE SEQUENCE</scope>
    <source>
        <strain evidence="1 3">I ESC-2004</strain>
    </source>
</reference>
<accession>R7UEJ4</accession>
<evidence type="ECO:0000313" key="1">
    <source>
        <dbReference type="EMBL" id="ELU04954.1"/>
    </source>
</evidence>
<organism evidence="1">
    <name type="scientific">Capitella teleta</name>
    <name type="common">Polychaete worm</name>
    <dbReference type="NCBI Taxonomy" id="283909"/>
    <lineage>
        <taxon>Eukaryota</taxon>
        <taxon>Metazoa</taxon>
        <taxon>Spiralia</taxon>
        <taxon>Lophotrochozoa</taxon>
        <taxon>Annelida</taxon>
        <taxon>Polychaeta</taxon>
        <taxon>Sedentaria</taxon>
        <taxon>Scolecida</taxon>
        <taxon>Capitellidae</taxon>
        <taxon>Capitella</taxon>
    </lineage>
</organism>
<gene>
    <name evidence="1" type="ORF">CAPTEDRAFT_184958</name>
</gene>
<reference evidence="2" key="3">
    <citation type="submission" date="2015-06" db="UniProtKB">
        <authorList>
            <consortium name="EnsemblMetazoa"/>
        </authorList>
    </citation>
    <scope>IDENTIFICATION</scope>
</reference>
<dbReference type="AlphaFoldDB" id="R7UEJ4"/>
<dbReference type="EMBL" id="AMQN01007989">
    <property type="status" value="NOT_ANNOTATED_CDS"/>
    <property type="molecule type" value="Genomic_DNA"/>
</dbReference>